<dbReference type="InterPro" id="IPR009057">
    <property type="entry name" value="Homeodomain-like_sf"/>
</dbReference>
<evidence type="ECO:0000313" key="5">
    <source>
        <dbReference type="Proteomes" id="UP000035009"/>
    </source>
</evidence>
<reference evidence="4 5" key="1">
    <citation type="submission" date="2013-02" db="EMBL/GenBank/DDBJ databases">
        <title>Whole genome shotgun sequence of Gordonia malaquae NBRC 108250.</title>
        <authorList>
            <person name="Yoshida I."/>
            <person name="Hosoyama A."/>
            <person name="Tsuchikane K."/>
            <person name="Ando Y."/>
            <person name="Baba S."/>
            <person name="Ohji S."/>
            <person name="Hamada M."/>
            <person name="Tamura T."/>
            <person name="Yamazoe A."/>
            <person name="Yamazaki S."/>
            <person name="Fujita N."/>
        </authorList>
    </citation>
    <scope>NUCLEOTIDE SEQUENCE [LARGE SCALE GENOMIC DNA]</scope>
    <source>
        <strain evidence="4 5">NBRC 108250</strain>
    </source>
</reference>
<dbReference type="SUPFAM" id="SSF46689">
    <property type="entry name" value="Homeodomain-like"/>
    <property type="match status" value="1"/>
</dbReference>
<dbReference type="InterPro" id="IPR001647">
    <property type="entry name" value="HTH_TetR"/>
</dbReference>
<dbReference type="AlphaFoldDB" id="M3UMD3"/>
<dbReference type="EMBL" id="BAOP01000026">
    <property type="protein sequence ID" value="GAC81035.1"/>
    <property type="molecule type" value="Genomic_DNA"/>
</dbReference>
<dbReference type="PRINTS" id="PR00455">
    <property type="entry name" value="HTHTETR"/>
</dbReference>
<gene>
    <name evidence="4" type="ORF">GM1_026_00030</name>
</gene>
<evidence type="ECO:0000259" key="3">
    <source>
        <dbReference type="PROSITE" id="PS50977"/>
    </source>
</evidence>
<sequence length="192" mass="21272">MATDVTRTRLLDAAERILESTPYEQLKVRAVCSEAGVNPAAVHYHFGSREGLVTTLLQERLGPVWADPLTELSTRDTSVGEIVDRILEPVTRLAEDPALARHLRLLGRFVLTHGDLDWTDTWFRTEVWVALLRRVVDVDEATARRRWRFAFTVLITELSNPTPVSTATVAALADFLTAGLSGPAPTSTEGPR</sequence>
<feature type="domain" description="HTH tetR-type" evidence="3">
    <location>
        <begin position="4"/>
        <end position="64"/>
    </location>
</feature>
<comment type="caution">
    <text evidence="4">The sequence shown here is derived from an EMBL/GenBank/DDBJ whole genome shotgun (WGS) entry which is preliminary data.</text>
</comment>
<dbReference type="STRING" id="410332.SAMN04488550_0713"/>
<feature type="DNA-binding region" description="H-T-H motif" evidence="2">
    <location>
        <begin position="27"/>
        <end position="46"/>
    </location>
</feature>
<dbReference type="Gene3D" id="1.10.357.10">
    <property type="entry name" value="Tetracycline Repressor, domain 2"/>
    <property type="match status" value="1"/>
</dbReference>
<dbReference type="Pfam" id="PF00440">
    <property type="entry name" value="TetR_N"/>
    <property type="match status" value="1"/>
</dbReference>
<dbReference type="eggNOG" id="COG1309">
    <property type="taxonomic scope" value="Bacteria"/>
</dbReference>
<evidence type="ECO:0000256" key="2">
    <source>
        <dbReference type="PROSITE-ProRule" id="PRU00335"/>
    </source>
</evidence>
<dbReference type="RefSeq" id="WP_008380491.1">
    <property type="nucleotide sequence ID" value="NZ_BAOP01000026.1"/>
</dbReference>
<accession>M3UMD3</accession>
<dbReference type="GO" id="GO:0003700">
    <property type="term" value="F:DNA-binding transcription factor activity"/>
    <property type="evidence" value="ECO:0007669"/>
    <property type="project" value="TreeGrafter"/>
</dbReference>
<evidence type="ECO:0000256" key="1">
    <source>
        <dbReference type="ARBA" id="ARBA00023125"/>
    </source>
</evidence>
<dbReference type="OrthoDB" id="2356263at2"/>
<proteinExistence type="predicted"/>
<organism evidence="4 5">
    <name type="scientific">Gordonia malaquae NBRC 108250</name>
    <dbReference type="NCBI Taxonomy" id="1223542"/>
    <lineage>
        <taxon>Bacteria</taxon>
        <taxon>Bacillati</taxon>
        <taxon>Actinomycetota</taxon>
        <taxon>Actinomycetes</taxon>
        <taxon>Mycobacteriales</taxon>
        <taxon>Gordoniaceae</taxon>
        <taxon>Gordonia</taxon>
    </lineage>
</organism>
<dbReference type="InterPro" id="IPR050109">
    <property type="entry name" value="HTH-type_TetR-like_transc_reg"/>
</dbReference>
<keyword evidence="1 2" id="KW-0238">DNA-binding</keyword>
<dbReference type="PANTHER" id="PTHR30055:SF235">
    <property type="entry name" value="TRANSCRIPTIONAL REGULATORY PROTEIN"/>
    <property type="match status" value="1"/>
</dbReference>
<dbReference type="GO" id="GO:0000976">
    <property type="term" value="F:transcription cis-regulatory region binding"/>
    <property type="evidence" value="ECO:0007669"/>
    <property type="project" value="TreeGrafter"/>
</dbReference>
<name>M3UMD3_GORML</name>
<evidence type="ECO:0000313" key="4">
    <source>
        <dbReference type="EMBL" id="GAC81035.1"/>
    </source>
</evidence>
<protein>
    <submittedName>
        <fullName evidence="4">Putative TetR family transcriptional regulator</fullName>
    </submittedName>
</protein>
<dbReference type="Proteomes" id="UP000035009">
    <property type="component" value="Unassembled WGS sequence"/>
</dbReference>
<dbReference type="PROSITE" id="PS50977">
    <property type="entry name" value="HTH_TETR_2"/>
    <property type="match status" value="1"/>
</dbReference>
<keyword evidence="5" id="KW-1185">Reference proteome</keyword>
<dbReference type="PANTHER" id="PTHR30055">
    <property type="entry name" value="HTH-TYPE TRANSCRIPTIONAL REGULATOR RUTR"/>
    <property type="match status" value="1"/>
</dbReference>